<evidence type="ECO:0000313" key="2">
    <source>
        <dbReference type="EMBL" id="OUJ73977.1"/>
    </source>
</evidence>
<feature type="compositionally biased region" description="Polar residues" evidence="1">
    <location>
        <begin position="20"/>
        <end position="35"/>
    </location>
</feature>
<proteinExistence type="predicted"/>
<keyword evidence="3" id="KW-1185">Reference proteome</keyword>
<feature type="region of interest" description="Disordered" evidence="1">
    <location>
        <begin position="1"/>
        <end position="100"/>
    </location>
</feature>
<dbReference type="RefSeq" id="WP_086593820.1">
    <property type="nucleotide sequence ID" value="NZ_MTSE01000004.1"/>
</dbReference>
<organism evidence="2 3">
    <name type="scientific">Hymenobacter crusticola</name>
    <dbReference type="NCBI Taxonomy" id="1770526"/>
    <lineage>
        <taxon>Bacteria</taxon>
        <taxon>Pseudomonadati</taxon>
        <taxon>Bacteroidota</taxon>
        <taxon>Cytophagia</taxon>
        <taxon>Cytophagales</taxon>
        <taxon>Hymenobacteraceae</taxon>
        <taxon>Hymenobacter</taxon>
    </lineage>
</organism>
<gene>
    <name evidence="2" type="ORF">BXP70_09470</name>
</gene>
<name>A0A243WFP6_9BACT</name>
<reference evidence="2 3" key="1">
    <citation type="submission" date="2017-01" db="EMBL/GenBank/DDBJ databases">
        <title>A new Hymenobacter.</title>
        <authorList>
            <person name="Liang Y."/>
            <person name="Feng F."/>
        </authorList>
    </citation>
    <scope>NUCLEOTIDE SEQUENCE [LARGE SCALE GENOMIC DNA]</scope>
    <source>
        <strain evidence="2">MIMBbqt21</strain>
    </source>
</reference>
<protein>
    <submittedName>
        <fullName evidence="2">Uncharacterized protein</fullName>
    </submittedName>
</protein>
<dbReference type="AlphaFoldDB" id="A0A243WFP6"/>
<dbReference type="Proteomes" id="UP000194873">
    <property type="component" value="Unassembled WGS sequence"/>
</dbReference>
<feature type="compositionally biased region" description="Low complexity" evidence="1">
    <location>
        <begin position="43"/>
        <end position="68"/>
    </location>
</feature>
<evidence type="ECO:0000256" key="1">
    <source>
        <dbReference type="SAM" id="MobiDB-lite"/>
    </source>
</evidence>
<comment type="caution">
    <text evidence="2">The sequence shown here is derived from an EMBL/GenBank/DDBJ whole genome shotgun (WGS) entry which is preliminary data.</text>
</comment>
<dbReference type="EMBL" id="MTSE01000004">
    <property type="protein sequence ID" value="OUJ73977.1"/>
    <property type="molecule type" value="Genomic_DNA"/>
</dbReference>
<accession>A0A243WFP6</accession>
<evidence type="ECO:0000313" key="3">
    <source>
        <dbReference type="Proteomes" id="UP000194873"/>
    </source>
</evidence>
<sequence>MTLASLDPKNPANPALKDTAAQNTTDSQPATTNALPLTEEVPEATPQAQATAASPPSTPSSEEATTQEDTLADPQASDADTGGYDDTDTGVSNDADVHPL</sequence>